<evidence type="ECO:0000313" key="1">
    <source>
        <dbReference type="EMBL" id="CAG8853917.1"/>
    </source>
</evidence>
<protein>
    <submittedName>
        <fullName evidence="1">148_t:CDS:1</fullName>
    </submittedName>
</protein>
<dbReference type="Proteomes" id="UP000789901">
    <property type="component" value="Unassembled WGS sequence"/>
</dbReference>
<reference evidence="1 2" key="1">
    <citation type="submission" date="2021-06" db="EMBL/GenBank/DDBJ databases">
        <authorList>
            <person name="Kallberg Y."/>
            <person name="Tangrot J."/>
            <person name="Rosling A."/>
        </authorList>
    </citation>
    <scope>NUCLEOTIDE SEQUENCE [LARGE SCALE GENOMIC DNA]</scope>
    <source>
        <strain evidence="1 2">120-4 pot B 10/14</strain>
    </source>
</reference>
<name>A0ABN7XG47_GIGMA</name>
<dbReference type="EMBL" id="CAJVQB010130716">
    <property type="protein sequence ID" value="CAG8853917.1"/>
    <property type="molecule type" value="Genomic_DNA"/>
</dbReference>
<gene>
    <name evidence="1" type="ORF">GMARGA_LOCUS42738</name>
</gene>
<accession>A0ABN7XG47</accession>
<evidence type="ECO:0000313" key="2">
    <source>
        <dbReference type="Proteomes" id="UP000789901"/>
    </source>
</evidence>
<feature type="non-terminal residue" evidence="1">
    <location>
        <position position="1"/>
    </location>
</feature>
<keyword evidence="2" id="KW-1185">Reference proteome</keyword>
<proteinExistence type="predicted"/>
<comment type="caution">
    <text evidence="1">The sequence shown here is derived from an EMBL/GenBank/DDBJ whole genome shotgun (WGS) entry which is preliminary data.</text>
</comment>
<feature type="non-terminal residue" evidence="1">
    <location>
        <position position="118"/>
    </location>
</feature>
<sequence>IEENDDLSDRCSQLDLILSSTQQSQNPNVEIDDDIGVVDGKLEFSVLINQRRNHEAYTNQRMERKVAGSSTSVPNNKFSSLISYLSSNESARPGVPRQNRWRMRSRLERLNDGIKNSV</sequence>
<organism evidence="1 2">
    <name type="scientific">Gigaspora margarita</name>
    <dbReference type="NCBI Taxonomy" id="4874"/>
    <lineage>
        <taxon>Eukaryota</taxon>
        <taxon>Fungi</taxon>
        <taxon>Fungi incertae sedis</taxon>
        <taxon>Mucoromycota</taxon>
        <taxon>Glomeromycotina</taxon>
        <taxon>Glomeromycetes</taxon>
        <taxon>Diversisporales</taxon>
        <taxon>Gigasporaceae</taxon>
        <taxon>Gigaspora</taxon>
    </lineage>
</organism>